<sequence>MYKRGLERVQRTKGFFEGLSEDEQDIRILYVDDANHHTESPMTIAEAISDLSESESHFQKWIEQTKQATDPSALKEEIDSYGAHGGSMYLLESEVSIPVPENSLLGVYGDSNFEEVWAKNGVEK</sequence>
<gene>
    <name evidence="1" type="ORF">COX82_02730</name>
</gene>
<comment type="caution">
    <text evidence="1">The sequence shown here is derived from an EMBL/GenBank/DDBJ whole genome shotgun (WGS) entry which is preliminary data.</text>
</comment>
<dbReference type="EMBL" id="PFPJ01000051">
    <property type="protein sequence ID" value="PIZ93347.1"/>
    <property type="molecule type" value="Genomic_DNA"/>
</dbReference>
<name>A0A2M7V482_9BACT</name>
<dbReference type="AlphaFoldDB" id="A0A2M7V482"/>
<dbReference type="Proteomes" id="UP000228750">
    <property type="component" value="Unassembled WGS sequence"/>
</dbReference>
<organism evidence="1 2">
    <name type="scientific">Candidatus Magasanikbacteria bacterium CG_4_10_14_0_2_um_filter_41_10</name>
    <dbReference type="NCBI Taxonomy" id="1974638"/>
    <lineage>
        <taxon>Bacteria</taxon>
        <taxon>Candidatus Magasanikiibacteriota</taxon>
    </lineage>
</organism>
<evidence type="ECO:0000313" key="2">
    <source>
        <dbReference type="Proteomes" id="UP000228750"/>
    </source>
</evidence>
<accession>A0A2M7V482</accession>
<proteinExistence type="predicted"/>
<evidence type="ECO:0000313" key="1">
    <source>
        <dbReference type="EMBL" id="PIZ93347.1"/>
    </source>
</evidence>
<reference evidence="2" key="1">
    <citation type="submission" date="2017-09" db="EMBL/GenBank/DDBJ databases">
        <title>Depth-based differentiation of microbial function through sediment-hosted aquifers and enrichment of novel symbionts in the deep terrestrial subsurface.</title>
        <authorList>
            <person name="Probst A.J."/>
            <person name="Ladd B."/>
            <person name="Jarett J.K."/>
            <person name="Geller-Mcgrath D.E."/>
            <person name="Sieber C.M.K."/>
            <person name="Emerson J.B."/>
            <person name="Anantharaman K."/>
            <person name="Thomas B.C."/>
            <person name="Malmstrom R."/>
            <person name="Stieglmeier M."/>
            <person name="Klingl A."/>
            <person name="Woyke T."/>
            <person name="Ryan C.M."/>
            <person name="Banfield J.F."/>
        </authorList>
    </citation>
    <scope>NUCLEOTIDE SEQUENCE [LARGE SCALE GENOMIC DNA]</scope>
</reference>
<protein>
    <submittedName>
        <fullName evidence="1">Uncharacterized protein</fullName>
    </submittedName>
</protein>